<comment type="caution">
    <text evidence="3">The sequence shown here is derived from an EMBL/GenBank/DDBJ whole genome shotgun (WGS) entry which is preliminary data.</text>
</comment>
<keyword evidence="2" id="KW-0732">Signal</keyword>
<sequence length="113" mass="10640">MKIVMGRMAATVVIAASLCGAVGTACAQSGGTRTAPSTGNVAGGGGTVGSTLTPSPGLETPGGSIGTGLSAGGVGTGLNSGHVPNTMRANGTSLNQNPDPRVPSLSGRPAAPR</sequence>
<dbReference type="RefSeq" id="WP_029966100.1">
    <property type="nucleotide sequence ID" value="NZ_ATXV01000001.1"/>
</dbReference>
<protein>
    <recommendedName>
        <fullName evidence="5">Lipoprotein</fullName>
    </recommendedName>
</protein>
<feature type="compositionally biased region" description="Polar residues" evidence="1">
    <location>
        <begin position="87"/>
        <end position="98"/>
    </location>
</feature>
<feature type="compositionally biased region" description="Gly residues" evidence="1">
    <location>
        <begin position="63"/>
        <end position="78"/>
    </location>
</feature>
<feature type="region of interest" description="Disordered" evidence="1">
    <location>
        <begin position="28"/>
        <end position="113"/>
    </location>
</feature>
<evidence type="ECO:0000256" key="2">
    <source>
        <dbReference type="SAM" id="SignalP"/>
    </source>
</evidence>
<feature type="chain" id="PRO_5044819578" description="Lipoprotein" evidence="2">
    <location>
        <begin position="28"/>
        <end position="113"/>
    </location>
</feature>
<gene>
    <name evidence="3" type="ORF">QF025_004788</name>
</gene>
<dbReference type="AlphaFoldDB" id="A0ABD5CLW6"/>
<dbReference type="Proteomes" id="UP001245184">
    <property type="component" value="Unassembled WGS sequence"/>
</dbReference>
<evidence type="ECO:0000256" key="1">
    <source>
        <dbReference type="SAM" id="MobiDB-lite"/>
    </source>
</evidence>
<feature type="signal peptide" evidence="2">
    <location>
        <begin position="1"/>
        <end position="27"/>
    </location>
</feature>
<evidence type="ECO:0000313" key="3">
    <source>
        <dbReference type="EMBL" id="MDR6206068.1"/>
    </source>
</evidence>
<dbReference type="PROSITE" id="PS51257">
    <property type="entry name" value="PROKAR_LIPOPROTEIN"/>
    <property type="match status" value="1"/>
</dbReference>
<organism evidence="3 4">
    <name type="scientific">Paraburkholderia graminis</name>
    <dbReference type="NCBI Taxonomy" id="60548"/>
    <lineage>
        <taxon>Bacteria</taxon>
        <taxon>Pseudomonadati</taxon>
        <taxon>Pseudomonadota</taxon>
        <taxon>Betaproteobacteria</taxon>
        <taxon>Burkholderiales</taxon>
        <taxon>Burkholderiaceae</taxon>
        <taxon>Paraburkholderia</taxon>
    </lineage>
</organism>
<accession>A0ABD5CLW6</accession>
<proteinExistence type="predicted"/>
<dbReference type="EMBL" id="JAVIZN010000002">
    <property type="protein sequence ID" value="MDR6206068.1"/>
    <property type="molecule type" value="Genomic_DNA"/>
</dbReference>
<name>A0ABD5CLW6_9BURK</name>
<reference evidence="3 4" key="1">
    <citation type="submission" date="2023-08" db="EMBL/GenBank/DDBJ databases">
        <title>Genome sequencing of plant associated microbes to promote plant fitness in Sorghum bicolor and Oryza sativa.</title>
        <authorList>
            <person name="Coleman-Derr D."/>
        </authorList>
    </citation>
    <scope>NUCLEOTIDE SEQUENCE [LARGE SCALE GENOMIC DNA]</scope>
    <source>
        <strain evidence="3 4">SLBN-33</strain>
    </source>
</reference>
<evidence type="ECO:0000313" key="4">
    <source>
        <dbReference type="Proteomes" id="UP001245184"/>
    </source>
</evidence>
<evidence type="ECO:0008006" key="5">
    <source>
        <dbReference type="Google" id="ProtNLM"/>
    </source>
</evidence>